<feature type="signal peptide" evidence="1">
    <location>
        <begin position="1"/>
        <end position="21"/>
    </location>
</feature>
<evidence type="ECO:0000256" key="1">
    <source>
        <dbReference type="SAM" id="SignalP"/>
    </source>
</evidence>
<gene>
    <name evidence="2" type="ORF">FRX97_03240</name>
</gene>
<sequence>MKLALKLIALSTILLAVGINAKGQTYLKQRSKTFLIKSANIIKESHKFLGDMEKQQLDGTFDQAVMHQRYARKLFLDGEFLNAMHHSDYARRLAFNVYHVKNDVKPKHWEYGASEKSAMKNLPMNNELDRRLMDAYPKLVFDDLPYLTDDKLYDLEFNDPKY</sequence>
<dbReference type="EMBL" id="VORB01000002">
    <property type="protein sequence ID" value="TXC82122.1"/>
    <property type="molecule type" value="Genomic_DNA"/>
</dbReference>
<dbReference type="AlphaFoldDB" id="A0A5C6V9G0"/>
<organism evidence="2 3">
    <name type="scientific">Luteibaculum oceani</name>
    <dbReference type="NCBI Taxonomy" id="1294296"/>
    <lineage>
        <taxon>Bacteria</taxon>
        <taxon>Pseudomonadati</taxon>
        <taxon>Bacteroidota</taxon>
        <taxon>Flavobacteriia</taxon>
        <taxon>Flavobacteriales</taxon>
        <taxon>Luteibaculaceae</taxon>
        <taxon>Luteibaculum</taxon>
    </lineage>
</organism>
<keyword evidence="1" id="KW-0732">Signal</keyword>
<accession>A0A5C6V9G0</accession>
<evidence type="ECO:0000313" key="3">
    <source>
        <dbReference type="Proteomes" id="UP000321168"/>
    </source>
</evidence>
<name>A0A5C6V9G0_9FLAO</name>
<reference evidence="2 3" key="1">
    <citation type="submission" date="2019-08" db="EMBL/GenBank/DDBJ databases">
        <title>Genome of Luteibaculum oceani JCM 18817.</title>
        <authorList>
            <person name="Bowman J.P."/>
        </authorList>
    </citation>
    <scope>NUCLEOTIDE SEQUENCE [LARGE SCALE GENOMIC DNA]</scope>
    <source>
        <strain evidence="2 3">JCM 18817</strain>
    </source>
</reference>
<evidence type="ECO:0000313" key="2">
    <source>
        <dbReference type="EMBL" id="TXC82122.1"/>
    </source>
</evidence>
<proteinExistence type="predicted"/>
<feature type="chain" id="PRO_5023009997" evidence="1">
    <location>
        <begin position="22"/>
        <end position="162"/>
    </location>
</feature>
<protein>
    <submittedName>
        <fullName evidence="2">Uncharacterized protein</fullName>
    </submittedName>
</protein>
<comment type="caution">
    <text evidence="2">The sequence shown here is derived from an EMBL/GenBank/DDBJ whole genome shotgun (WGS) entry which is preliminary data.</text>
</comment>
<dbReference type="Proteomes" id="UP000321168">
    <property type="component" value="Unassembled WGS sequence"/>
</dbReference>
<keyword evidence="3" id="KW-1185">Reference proteome</keyword>
<dbReference type="RefSeq" id="WP_147013337.1">
    <property type="nucleotide sequence ID" value="NZ_VORB01000002.1"/>
</dbReference>